<dbReference type="InterPro" id="IPR010985">
    <property type="entry name" value="Ribbon_hlx_hlx"/>
</dbReference>
<name>F8ALR0_METOI</name>
<gene>
    <name evidence="7" type="ordered locus">Metok_0634</name>
</gene>
<keyword evidence="4" id="KW-0804">Transcription</keyword>
<dbReference type="Proteomes" id="UP000009296">
    <property type="component" value="Chromosome"/>
</dbReference>
<dbReference type="Gene3D" id="3.30.70.1150">
    <property type="entry name" value="ACT-like. Chain A, domain 2"/>
    <property type="match status" value="1"/>
</dbReference>
<dbReference type="InterPro" id="IPR045865">
    <property type="entry name" value="ACT-like_dom_sf"/>
</dbReference>
<feature type="domain" description="Ribbon-helix-helix protein CopG" evidence="5">
    <location>
        <begin position="5"/>
        <end position="43"/>
    </location>
</feature>
<evidence type="ECO:0000256" key="3">
    <source>
        <dbReference type="ARBA" id="ARBA00023125"/>
    </source>
</evidence>
<dbReference type="eggNOG" id="arCOG01008">
    <property type="taxonomic scope" value="Archaea"/>
</dbReference>
<dbReference type="STRING" id="647113.Metok_0634"/>
<dbReference type="Gene3D" id="1.10.1220.10">
    <property type="entry name" value="Met repressor-like"/>
    <property type="match status" value="1"/>
</dbReference>
<dbReference type="InterPro" id="IPR013321">
    <property type="entry name" value="Arc_rbn_hlx_hlx"/>
</dbReference>
<dbReference type="InterPro" id="IPR027271">
    <property type="entry name" value="Acetolactate_synth/TF_NikR_C"/>
</dbReference>
<dbReference type="CDD" id="cd22231">
    <property type="entry name" value="RHH_NikR_HicB-like"/>
    <property type="match status" value="1"/>
</dbReference>
<evidence type="ECO:0000313" key="7">
    <source>
        <dbReference type="EMBL" id="AEH06614.1"/>
    </source>
</evidence>
<dbReference type="SUPFAM" id="SSF47598">
    <property type="entry name" value="Ribbon-helix-helix"/>
    <property type="match status" value="1"/>
</dbReference>
<evidence type="ECO:0000313" key="8">
    <source>
        <dbReference type="Proteomes" id="UP000009296"/>
    </source>
</evidence>
<dbReference type="SUPFAM" id="SSF55021">
    <property type="entry name" value="ACT-like"/>
    <property type="match status" value="1"/>
</dbReference>
<evidence type="ECO:0000256" key="1">
    <source>
        <dbReference type="ARBA" id="ARBA00008478"/>
    </source>
</evidence>
<dbReference type="KEGG" id="mok:Metok_0634"/>
<sequence>MVNVERISLSFPKFLLKEIDEVAKTKGYSSRSELIRDATRKHILESNQLNKEGTISGIIIIVYTPTKKAMEYMSKAYFEHNDIVKSINQSYITTSCGKNKKVEIFIVEGNSKDVSKFYDKINKIDGKIYDKVVIF</sequence>
<evidence type="ECO:0000259" key="5">
    <source>
        <dbReference type="Pfam" id="PF01402"/>
    </source>
</evidence>
<dbReference type="RefSeq" id="WP_013866800.1">
    <property type="nucleotide sequence ID" value="NC_015636.1"/>
</dbReference>
<keyword evidence="8" id="KW-1185">Reference proteome</keyword>
<dbReference type="PANTHER" id="PTHR34719:SF2">
    <property type="entry name" value="NICKEL-RESPONSIVE REGULATOR"/>
    <property type="match status" value="1"/>
</dbReference>
<reference evidence="7" key="1">
    <citation type="submission" date="2011-05" db="EMBL/GenBank/DDBJ databases">
        <title>Complete sequence of chromosome of Methanothermococcus okinawensis IH1.</title>
        <authorList>
            <consortium name="US DOE Joint Genome Institute"/>
            <person name="Lucas S."/>
            <person name="Han J."/>
            <person name="Lapidus A."/>
            <person name="Cheng J.-F."/>
            <person name="Goodwin L."/>
            <person name="Pitluck S."/>
            <person name="Peters L."/>
            <person name="Mikhailova N."/>
            <person name="Held B."/>
            <person name="Han C."/>
            <person name="Tapia R."/>
            <person name="Land M."/>
            <person name="Hauser L."/>
            <person name="Kyrpides N."/>
            <person name="Ivanova N."/>
            <person name="Pagani I."/>
            <person name="Sieprawska-Lupa M."/>
            <person name="Takai K."/>
            <person name="Miyazaki J."/>
            <person name="Whitman W."/>
            <person name="Woyke T."/>
        </authorList>
    </citation>
    <scope>NUCLEOTIDE SEQUENCE [LARGE SCALE GENOMIC DNA]</scope>
    <source>
        <strain evidence="7">IH1</strain>
    </source>
</reference>
<dbReference type="InterPro" id="IPR014864">
    <property type="entry name" value="TF_NikR_Ni-bd_C"/>
</dbReference>
<evidence type="ECO:0000256" key="2">
    <source>
        <dbReference type="ARBA" id="ARBA00023015"/>
    </source>
</evidence>
<organism evidence="7 8">
    <name type="scientific">Methanothermococcus okinawensis (strain DSM 14208 / JCM 11175 / IH1)</name>
    <dbReference type="NCBI Taxonomy" id="647113"/>
    <lineage>
        <taxon>Archaea</taxon>
        <taxon>Methanobacteriati</taxon>
        <taxon>Methanobacteriota</taxon>
        <taxon>Methanomada group</taxon>
        <taxon>Methanococci</taxon>
        <taxon>Methanococcales</taxon>
        <taxon>Methanococcaceae</taxon>
        <taxon>Methanothermococcus</taxon>
    </lineage>
</organism>
<feature type="domain" description="Transcription factor NikR nickel binding C-terminal" evidence="6">
    <location>
        <begin position="57"/>
        <end position="126"/>
    </location>
</feature>
<accession>F8ALR0</accession>
<dbReference type="AlphaFoldDB" id="F8ALR0"/>
<comment type="similarity">
    <text evidence="1">Belongs to the transcriptional regulatory CopG/NikR family.</text>
</comment>
<dbReference type="GO" id="GO:0006355">
    <property type="term" value="P:regulation of DNA-templated transcription"/>
    <property type="evidence" value="ECO:0007669"/>
    <property type="project" value="InterPro"/>
</dbReference>
<dbReference type="HOGENOM" id="CLU_113319_1_2_2"/>
<dbReference type="InterPro" id="IPR050192">
    <property type="entry name" value="CopG/NikR_regulator"/>
</dbReference>
<dbReference type="GO" id="GO:0003677">
    <property type="term" value="F:DNA binding"/>
    <property type="evidence" value="ECO:0007669"/>
    <property type="project" value="UniProtKB-KW"/>
</dbReference>
<evidence type="ECO:0000259" key="6">
    <source>
        <dbReference type="Pfam" id="PF08753"/>
    </source>
</evidence>
<protein>
    <submittedName>
        <fullName evidence="7">Transcriptional regulator, CopG family</fullName>
    </submittedName>
</protein>
<proteinExistence type="inferred from homology"/>
<dbReference type="OrthoDB" id="25654at2157"/>
<dbReference type="PANTHER" id="PTHR34719">
    <property type="entry name" value="NICKEL-RESPONSIVE REGULATOR"/>
    <property type="match status" value="1"/>
</dbReference>
<evidence type="ECO:0000256" key="4">
    <source>
        <dbReference type="ARBA" id="ARBA00023163"/>
    </source>
</evidence>
<dbReference type="InterPro" id="IPR002145">
    <property type="entry name" value="CopG"/>
</dbReference>
<keyword evidence="3" id="KW-0238">DNA-binding</keyword>
<dbReference type="Pfam" id="PF08753">
    <property type="entry name" value="NikR_C"/>
    <property type="match status" value="1"/>
</dbReference>
<keyword evidence="2" id="KW-0805">Transcription regulation</keyword>
<dbReference type="EMBL" id="CP002792">
    <property type="protein sequence ID" value="AEH06614.1"/>
    <property type="molecule type" value="Genomic_DNA"/>
</dbReference>
<dbReference type="Pfam" id="PF01402">
    <property type="entry name" value="RHH_1"/>
    <property type="match status" value="1"/>
</dbReference>
<dbReference type="GeneID" id="10772770"/>